<dbReference type="PANTHER" id="PTHR43400">
    <property type="entry name" value="FUMARATE REDUCTASE"/>
    <property type="match status" value="1"/>
</dbReference>
<dbReference type="AlphaFoldDB" id="A0A5P6VU69"/>
<dbReference type="NCBIfam" id="TIGR01813">
    <property type="entry name" value="flavo_cyto_c"/>
    <property type="match status" value="1"/>
</dbReference>
<dbReference type="Proteomes" id="UP000327030">
    <property type="component" value="Chromosome 1"/>
</dbReference>
<comment type="similarity">
    <text evidence="1 8">Belongs to the FAD-dependent oxidoreductase 2 family. FRD/SDH subfamily.</text>
</comment>
<dbReference type="InterPro" id="IPR007329">
    <property type="entry name" value="FMN-bd"/>
</dbReference>
<dbReference type="Gene3D" id="3.50.50.60">
    <property type="entry name" value="FAD/NAD(P)-binding domain"/>
    <property type="match status" value="1"/>
</dbReference>
<gene>
    <name evidence="10" type="ORF">FXF36_03685</name>
</gene>
<dbReference type="PRINTS" id="PR00368">
    <property type="entry name" value="FADPNR"/>
</dbReference>
<evidence type="ECO:0000256" key="3">
    <source>
        <dbReference type="ARBA" id="ARBA00015872"/>
    </source>
</evidence>
<dbReference type="GO" id="GO:0033765">
    <property type="term" value="F:steroid dehydrogenase activity, acting on the CH-CH group of donors"/>
    <property type="evidence" value="ECO:0007669"/>
    <property type="project" value="UniProtKB-ARBA"/>
</dbReference>
<dbReference type="GO" id="GO:0010181">
    <property type="term" value="F:FMN binding"/>
    <property type="evidence" value="ECO:0007669"/>
    <property type="project" value="InterPro"/>
</dbReference>
<evidence type="ECO:0000256" key="6">
    <source>
        <dbReference type="ARBA" id="ARBA00023002"/>
    </source>
</evidence>
<dbReference type="Gene3D" id="3.90.700.10">
    <property type="entry name" value="Succinate dehydrogenase/fumarate reductase flavoprotein, catalytic domain"/>
    <property type="match status" value="1"/>
</dbReference>
<proteinExistence type="inferred from homology"/>
<name>A0A5P6VU69_PSEXY</name>
<dbReference type="InterPro" id="IPR010960">
    <property type="entry name" value="Flavocytochrome_c"/>
</dbReference>
<feature type="domain" description="FMN-binding" evidence="9">
    <location>
        <begin position="19"/>
        <end position="94"/>
    </location>
</feature>
<dbReference type="FunFam" id="3.90.700.10:FF:000007">
    <property type="entry name" value="NADH-dependent fumarate reductase"/>
    <property type="match status" value="1"/>
</dbReference>
<dbReference type="Gene3D" id="3.90.1010.20">
    <property type="match status" value="2"/>
</dbReference>
<dbReference type="SMART" id="SM00900">
    <property type="entry name" value="FMN_bind"/>
    <property type="match status" value="2"/>
</dbReference>
<keyword evidence="4 8" id="KW-0285">Flavoprotein</keyword>
<dbReference type="GO" id="GO:0016020">
    <property type="term" value="C:membrane"/>
    <property type="evidence" value="ECO:0007669"/>
    <property type="project" value="InterPro"/>
</dbReference>
<evidence type="ECO:0000256" key="8">
    <source>
        <dbReference type="RuleBase" id="RU366062"/>
    </source>
</evidence>
<comment type="cofactor">
    <cofactor evidence="8">
        <name>FMN</name>
        <dbReference type="ChEBI" id="CHEBI:58210"/>
    </cofactor>
    <text evidence="8">Binds 1 or 2 FMN covalently per subunit.</text>
</comment>
<dbReference type="Pfam" id="PF00890">
    <property type="entry name" value="FAD_binding_2"/>
    <property type="match status" value="1"/>
</dbReference>
<dbReference type="InterPro" id="IPR036188">
    <property type="entry name" value="FAD/NAD-bd_sf"/>
</dbReference>
<dbReference type="SUPFAM" id="SSF51905">
    <property type="entry name" value="FAD/NAD(P)-binding domain"/>
    <property type="match status" value="1"/>
</dbReference>
<dbReference type="NCBIfam" id="NF005064">
    <property type="entry name" value="PRK06481.1"/>
    <property type="match status" value="1"/>
</dbReference>
<dbReference type="InterPro" id="IPR050315">
    <property type="entry name" value="FAD-oxidoreductase_2"/>
</dbReference>
<evidence type="ECO:0000256" key="1">
    <source>
        <dbReference type="ARBA" id="ARBA00008040"/>
    </source>
</evidence>
<dbReference type="OrthoDB" id="9806724at2"/>
<reference evidence="11" key="1">
    <citation type="submission" date="2019-08" db="EMBL/GenBank/DDBJ databases">
        <title>Complete Genome Sequence of the Polysaccharide-Degrading Rumen Bacterium Pseudobutyrivibrio xylanivorans MA3014.</title>
        <authorList>
            <person name="Palevich N."/>
            <person name="Maclean P.H."/>
            <person name="Kelly W.J."/>
            <person name="Leahy S.C."/>
            <person name="Rakonjac J."/>
            <person name="Attwood G.T."/>
        </authorList>
    </citation>
    <scope>NUCLEOTIDE SEQUENCE [LARGE SCALE GENOMIC DNA]</scope>
    <source>
        <strain evidence="11">MA3014</strain>
    </source>
</reference>
<evidence type="ECO:0000256" key="4">
    <source>
        <dbReference type="ARBA" id="ARBA00022630"/>
    </source>
</evidence>
<keyword evidence="6 8" id="KW-0560">Oxidoreductase</keyword>
<dbReference type="InterPro" id="IPR003953">
    <property type="entry name" value="FAD-dep_OxRdtase_2_FAD-bd"/>
</dbReference>
<dbReference type="SUPFAM" id="SSF56425">
    <property type="entry name" value="Succinate dehydrogenase/fumarate reductase flavoprotein, catalytic domain"/>
    <property type="match status" value="1"/>
</dbReference>
<evidence type="ECO:0000313" key="11">
    <source>
        <dbReference type="Proteomes" id="UP000327030"/>
    </source>
</evidence>
<evidence type="ECO:0000313" key="10">
    <source>
        <dbReference type="EMBL" id="QFJ56186.1"/>
    </source>
</evidence>
<comment type="catalytic activity">
    <reaction evidence="7 8">
        <text>dihydrourocanate + A = urocanate + AH2</text>
        <dbReference type="Rhea" id="RHEA:36059"/>
        <dbReference type="ChEBI" id="CHEBI:13193"/>
        <dbReference type="ChEBI" id="CHEBI:17499"/>
        <dbReference type="ChEBI" id="CHEBI:27247"/>
        <dbReference type="ChEBI" id="CHEBI:72991"/>
        <dbReference type="EC" id="1.3.99.33"/>
    </reaction>
</comment>
<evidence type="ECO:0000256" key="5">
    <source>
        <dbReference type="ARBA" id="ARBA00022827"/>
    </source>
</evidence>
<dbReference type="EMBL" id="CP043028">
    <property type="protein sequence ID" value="QFJ56186.1"/>
    <property type="molecule type" value="Genomic_DNA"/>
</dbReference>
<dbReference type="Pfam" id="PF04205">
    <property type="entry name" value="FMN_bind"/>
    <property type="match status" value="2"/>
</dbReference>
<comment type="cofactor">
    <cofactor evidence="8">
        <name>FAD</name>
        <dbReference type="ChEBI" id="CHEBI:57692"/>
    </cofactor>
    <text evidence="8">Binds 1 FAD per subunit.</text>
</comment>
<feature type="domain" description="FMN-binding" evidence="9">
    <location>
        <begin position="116"/>
        <end position="190"/>
    </location>
</feature>
<organism evidence="10 11">
    <name type="scientific">Pseudobutyrivibrio xylanivorans</name>
    <dbReference type="NCBI Taxonomy" id="185007"/>
    <lineage>
        <taxon>Bacteria</taxon>
        <taxon>Bacillati</taxon>
        <taxon>Bacillota</taxon>
        <taxon>Clostridia</taxon>
        <taxon>Lachnospirales</taxon>
        <taxon>Lachnospiraceae</taxon>
        <taxon>Pseudobutyrivibrio</taxon>
    </lineage>
</organism>
<evidence type="ECO:0000256" key="2">
    <source>
        <dbReference type="ARBA" id="ARBA00013137"/>
    </source>
</evidence>
<dbReference type="InterPro" id="IPR027477">
    <property type="entry name" value="Succ_DH/fumarate_Rdtase_cat_sf"/>
</dbReference>
<accession>A0A5P6VU69</accession>
<protein>
    <recommendedName>
        <fullName evidence="3 8">Urocanate reductase</fullName>
        <ecNumber evidence="2 8">1.3.99.33</ecNumber>
    </recommendedName>
</protein>
<dbReference type="PANTHER" id="PTHR43400:SF7">
    <property type="entry name" value="FAD-DEPENDENT OXIDOREDUCTASE 2 FAD BINDING DOMAIN-CONTAINING PROTEIN"/>
    <property type="match status" value="1"/>
</dbReference>
<dbReference type="KEGG" id="pxv:FXF36_03685"/>
<keyword evidence="5 8" id="KW-0274">FAD</keyword>
<evidence type="ECO:0000256" key="7">
    <source>
        <dbReference type="ARBA" id="ARBA00049922"/>
    </source>
</evidence>
<sequence>MDDAKGEFTPGTYTATANGFGGDVEVTVTIGDNGGISSVDIVGEGETPDVGGAAIPQLRDKVLEAQSADIDGVSGATITSTAVKTAVSKALSQAGGSASAAGPSFTPGTYTGTAKGFGGDVEVTVTVSESTIDDIQVVGDHETENIGTFAVSMMPDRILEAQTTDVDAVAGATVTSKAILLALQDALTQAGCDLSTLPSKPAKENVAKTDKTLDCDIVIVGAGGAGMTAAINATEQGKKVILLEMMPYAGGNTTKATGGMNAAETHYQAEQGIEDSVETFIEDTMEGGHQMNNRDLVTVMAEKSASAIDWLDSIGAPLPKVGFSGGATNARIHAPEDGSGVGAYLVTRFLNKVDELGIDVMYDTKATELISDNGTIVGVKAESDEFNYTINAKAVILATGGFGNNQDMIVKYRSDLKGTVSTSAPGAMGDGIVMAEAVGADLVDIDQIQLHPTVEQGTSMLITESVRGDGAILVNQEGKRFTNELLTRDVVSAAELEQTGGYAYIIFDQRLRDGLKAIEKYVSTGITMQADTIEGLAEQIEVDPKVLAETLDTWNKAVAAQNDAEFGRDTGMENDLSVAPYYAIKIAPGIHHTMGGVKIDTKCQVIDTDGKAIPGLYAAGEVTGGVHGGNRIGGNAVADIVVFGQVASDSAVEYCGK</sequence>
<dbReference type="EC" id="1.3.99.33" evidence="2 8"/>
<evidence type="ECO:0000259" key="9">
    <source>
        <dbReference type="SMART" id="SM00900"/>
    </source>
</evidence>